<comment type="similarity">
    <text evidence="5 12">In the C-terminal section; belongs to the HTP reductase family.</text>
</comment>
<dbReference type="EC" id="3.5.4.26" evidence="12"/>
<feature type="binding site" evidence="14">
    <location>
        <position position="213"/>
    </location>
    <ligand>
        <name>substrate</name>
    </ligand>
</feature>
<evidence type="ECO:0000313" key="17">
    <source>
        <dbReference type="EMBL" id="PWE13687.1"/>
    </source>
</evidence>
<dbReference type="EMBL" id="QEXO01000003">
    <property type="protein sequence ID" value="PWE13687.1"/>
    <property type="molecule type" value="Genomic_DNA"/>
</dbReference>
<dbReference type="RefSeq" id="WP_109089116.1">
    <property type="nucleotide sequence ID" value="NZ_CP039544.1"/>
</dbReference>
<evidence type="ECO:0000259" key="16">
    <source>
        <dbReference type="PROSITE" id="PS51747"/>
    </source>
</evidence>
<dbReference type="InterPro" id="IPR024072">
    <property type="entry name" value="DHFR-like_dom_sf"/>
</dbReference>
<keyword evidence="8 12" id="KW-0862">Zinc</keyword>
<dbReference type="InterPro" id="IPR016193">
    <property type="entry name" value="Cytidine_deaminase-like"/>
</dbReference>
<dbReference type="STRING" id="511.UZ73_13970"/>
<evidence type="ECO:0000313" key="18">
    <source>
        <dbReference type="Proteomes" id="UP000245216"/>
    </source>
</evidence>
<dbReference type="InterPro" id="IPR002125">
    <property type="entry name" value="CMP_dCMP_dom"/>
</dbReference>
<dbReference type="PROSITE" id="PS00903">
    <property type="entry name" value="CYT_DCMP_DEAMINASES_1"/>
    <property type="match status" value="1"/>
</dbReference>
<dbReference type="SUPFAM" id="SSF53927">
    <property type="entry name" value="Cytidine deaminase-like"/>
    <property type="match status" value="1"/>
</dbReference>
<keyword evidence="6 12" id="KW-0686">Riboflavin biosynthesis</keyword>
<organism evidence="17 18">
    <name type="scientific">Alcaligenes faecalis</name>
    <dbReference type="NCBI Taxonomy" id="511"/>
    <lineage>
        <taxon>Bacteria</taxon>
        <taxon>Pseudomonadati</taxon>
        <taxon>Pseudomonadota</taxon>
        <taxon>Betaproteobacteria</taxon>
        <taxon>Burkholderiales</taxon>
        <taxon>Alcaligenaceae</taxon>
        <taxon>Alcaligenes</taxon>
    </lineage>
</organism>
<keyword evidence="12" id="KW-0378">Hydrolase</keyword>
<feature type="binding site" evidence="14">
    <location>
        <position position="174"/>
    </location>
    <ligand>
        <name>substrate</name>
    </ligand>
</feature>
<dbReference type="InterPro" id="IPR016192">
    <property type="entry name" value="APOBEC/CMP_deaminase_Zn-bd"/>
</dbReference>
<evidence type="ECO:0000256" key="11">
    <source>
        <dbReference type="ARBA" id="ARBA00023268"/>
    </source>
</evidence>
<evidence type="ECO:0000256" key="2">
    <source>
        <dbReference type="ARBA" id="ARBA00004882"/>
    </source>
</evidence>
<comment type="pathway">
    <text evidence="3 12">Cofactor biosynthesis; riboflavin biosynthesis; 5-amino-6-(D-ribitylamino)uracil from GTP: step 3/4.</text>
</comment>
<dbReference type="NCBIfam" id="TIGR00227">
    <property type="entry name" value="ribD_Cterm"/>
    <property type="match status" value="1"/>
</dbReference>
<evidence type="ECO:0000256" key="12">
    <source>
        <dbReference type="PIRNR" id="PIRNR006769"/>
    </source>
</evidence>
<evidence type="ECO:0000256" key="4">
    <source>
        <dbReference type="ARBA" id="ARBA00005259"/>
    </source>
</evidence>
<comment type="function">
    <text evidence="1 12">Converts 2,5-diamino-6-(ribosylamino)-4(3h)-pyrimidinone 5'-phosphate into 5-amino-6-(ribosylamino)-2,4(1h,3h)-pyrimidinedione 5'-phosphate.</text>
</comment>
<evidence type="ECO:0000256" key="14">
    <source>
        <dbReference type="PIRSR" id="PIRSR006769-2"/>
    </source>
</evidence>
<feature type="binding site" evidence="14">
    <location>
        <position position="160"/>
    </location>
    <ligand>
        <name>NADP(+)</name>
        <dbReference type="ChEBI" id="CHEBI:58349"/>
    </ligand>
</feature>
<comment type="pathway">
    <text evidence="2 12">Cofactor biosynthesis; riboflavin biosynthesis; 5-amino-6-(D-ribitylamino)uracil from GTP: step 2/4.</text>
</comment>
<feature type="binding site" evidence="14">
    <location>
        <position position="202"/>
    </location>
    <ligand>
        <name>NADP(+)</name>
        <dbReference type="ChEBI" id="CHEBI:58349"/>
    </ligand>
</feature>
<proteinExistence type="inferred from homology"/>
<feature type="domain" description="CMP/dCMP-type deaminase" evidence="16">
    <location>
        <begin position="4"/>
        <end position="129"/>
    </location>
</feature>
<feature type="binding site" evidence="14">
    <location>
        <position position="296"/>
    </location>
    <ligand>
        <name>substrate</name>
    </ligand>
</feature>
<feature type="binding site" evidence="14">
    <location>
        <begin position="298"/>
        <end position="304"/>
    </location>
    <ligand>
        <name>NADP(+)</name>
        <dbReference type="ChEBI" id="CHEBI:58349"/>
    </ligand>
</feature>
<dbReference type="Pfam" id="PF00383">
    <property type="entry name" value="dCMP_cyt_deam_1"/>
    <property type="match status" value="1"/>
</dbReference>
<name>A0A2U2BI84_ALCFA</name>
<gene>
    <name evidence="17" type="primary">ribD</name>
    <name evidence="17" type="ORF">DF183_10945</name>
</gene>
<evidence type="ECO:0000256" key="15">
    <source>
        <dbReference type="PIRSR" id="PIRSR006769-3"/>
    </source>
</evidence>
<comment type="cofactor">
    <cofactor evidence="12 15">
        <name>Zn(2+)</name>
        <dbReference type="ChEBI" id="CHEBI:29105"/>
    </cofactor>
    <text evidence="12 15">Binds 1 zinc ion.</text>
</comment>
<dbReference type="SUPFAM" id="SSF53597">
    <property type="entry name" value="Dihydrofolate reductase-like"/>
    <property type="match status" value="1"/>
</dbReference>
<dbReference type="AlphaFoldDB" id="A0A2U2BI84"/>
<dbReference type="NCBIfam" id="TIGR00326">
    <property type="entry name" value="eubact_ribD"/>
    <property type="match status" value="1"/>
</dbReference>
<evidence type="ECO:0000256" key="7">
    <source>
        <dbReference type="ARBA" id="ARBA00022723"/>
    </source>
</evidence>
<evidence type="ECO:0000256" key="3">
    <source>
        <dbReference type="ARBA" id="ARBA00004910"/>
    </source>
</evidence>
<keyword evidence="11" id="KW-0511">Multifunctional enzyme</keyword>
<dbReference type="Gene3D" id="3.40.430.10">
    <property type="entry name" value="Dihydrofolate Reductase, subunit A"/>
    <property type="match status" value="1"/>
</dbReference>
<dbReference type="Pfam" id="PF01872">
    <property type="entry name" value="RibD_C"/>
    <property type="match status" value="1"/>
</dbReference>
<dbReference type="GO" id="GO:0050661">
    <property type="term" value="F:NADP binding"/>
    <property type="evidence" value="ECO:0007669"/>
    <property type="project" value="InterPro"/>
</dbReference>
<keyword evidence="10 12" id="KW-0560">Oxidoreductase</keyword>
<dbReference type="GO" id="GO:0008703">
    <property type="term" value="F:5-amino-6-(5-phosphoribosylamino)uracil reductase activity"/>
    <property type="evidence" value="ECO:0007669"/>
    <property type="project" value="UniProtKB-EC"/>
</dbReference>
<protein>
    <recommendedName>
        <fullName evidence="12">Riboflavin biosynthesis protein RibD</fullName>
    </recommendedName>
    <domain>
        <recommendedName>
            <fullName evidence="12">Diaminohydroxyphosphoribosylaminopyrimidine deaminase</fullName>
            <shortName evidence="12">DRAP deaminase</shortName>
            <ecNumber evidence="12">3.5.4.26</ecNumber>
        </recommendedName>
        <alternativeName>
            <fullName evidence="12">Riboflavin-specific deaminase</fullName>
        </alternativeName>
    </domain>
    <domain>
        <recommendedName>
            <fullName evidence="12">5-amino-6-(5-phosphoribosylamino)uracil reductase</fullName>
            <ecNumber evidence="12">1.1.1.193</ecNumber>
        </recommendedName>
        <alternativeName>
            <fullName evidence="12">HTP reductase</fullName>
        </alternativeName>
    </domain>
</protein>
<dbReference type="GO" id="GO:0008270">
    <property type="term" value="F:zinc ion binding"/>
    <property type="evidence" value="ECO:0007669"/>
    <property type="project" value="InterPro"/>
</dbReference>
<evidence type="ECO:0000256" key="5">
    <source>
        <dbReference type="ARBA" id="ARBA00007417"/>
    </source>
</evidence>
<feature type="binding site" evidence="15">
    <location>
        <position position="90"/>
    </location>
    <ligand>
        <name>Zn(2+)</name>
        <dbReference type="ChEBI" id="CHEBI:29105"/>
        <note>catalytic</note>
    </ligand>
</feature>
<reference evidence="17 18" key="2">
    <citation type="submission" date="2018-05" db="EMBL/GenBank/DDBJ databases">
        <authorList>
            <person name="Lanie J.A."/>
            <person name="Ng W.-L."/>
            <person name="Kazmierczak K.M."/>
            <person name="Andrzejewski T.M."/>
            <person name="Davidsen T.M."/>
            <person name="Wayne K.J."/>
            <person name="Tettelin H."/>
            <person name="Glass J.I."/>
            <person name="Rusch D."/>
            <person name="Podicherti R."/>
            <person name="Tsui H.-C.T."/>
            <person name="Winkler M.E."/>
        </authorList>
    </citation>
    <scope>NUCLEOTIDE SEQUENCE [LARGE SCALE GENOMIC DNA]</scope>
    <source>
        <strain evidence="17 18">YBY</strain>
    </source>
</reference>
<accession>A0A2U2BI84</accession>
<dbReference type="GO" id="GO:0009231">
    <property type="term" value="P:riboflavin biosynthetic process"/>
    <property type="evidence" value="ECO:0007669"/>
    <property type="project" value="UniProtKB-UniPathway"/>
</dbReference>
<feature type="binding site" evidence="14">
    <location>
        <position position="176"/>
    </location>
    <ligand>
        <name>NADP(+)</name>
        <dbReference type="ChEBI" id="CHEBI:58349"/>
    </ligand>
</feature>
<keyword evidence="7 12" id="KW-0479">Metal-binding</keyword>
<feature type="binding site" evidence="14">
    <location>
        <position position="228"/>
    </location>
    <ligand>
        <name>NADP(+)</name>
        <dbReference type="ChEBI" id="CHEBI:58349"/>
    </ligand>
</feature>
<evidence type="ECO:0000256" key="1">
    <source>
        <dbReference type="ARBA" id="ARBA00002151"/>
    </source>
</evidence>
<dbReference type="PIRSF" id="PIRSF006769">
    <property type="entry name" value="RibD"/>
    <property type="match status" value="1"/>
</dbReference>
<comment type="catalytic activity">
    <reaction evidence="12">
        <text>2,5-diamino-6-hydroxy-4-(5-phosphoribosylamino)-pyrimidine + H2O + H(+) = 5-amino-6-(5-phospho-D-ribosylamino)uracil + NH4(+)</text>
        <dbReference type="Rhea" id="RHEA:21868"/>
        <dbReference type="ChEBI" id="CHEBI:15377"/>
        <dbReference type="ChEBI" id="CHEBI:15378"/>
        <dbReference type="ChEBI" id="CHEBI:28938"/>
        <dbReference type="ChEBI" id="CHEBI:58453"/>
        <dbReference type="ChEBI" id="CHEBI:58614"/>
        <dbReference type="EC" id="3.5.4.26"/>
    </reaction>
</comment>
<evidence type="ECO:0000256" key="9">
    <source>
        <dbReference type="ARBA" id="ARBA00022857"/>
    </source>
</evidence>
<feature type="binding site" evidence="15">
    <location>
        <position position="81"/>
    </location>
    <ligand>
        <name>Zn(2+)</name>
        <dbReference type="ChEBI" id="CHEBI:29105"/>
        <note>catalytic</note>
    </ligand>
</feature>
<comment type="caution">
    <text evidence="17">The sequence shown here is derived from an EMBL/GenBank/DDBJ whole genome shotgun (WGS) entry which is preliminary data.</text>
</comment>
<dbReference type="PROSITE" id="PS51747">
    <property type="entry name" value="CYT_DCMP_DEAMINASES_2"/>
    <property type="match status" value="1"/>
</dbReference>
<feature type="binding site" evidence="14">
    <location>
        <position position="190"/>
    </location>
    <ligand>
        <name>substrate</name>
    </ligand>
</feature>
<dbReference type="Gene3D" id="3.40.140.10">
    <property type="entry name" value="Cytidine Deaminase, domain 2"/>
    <property type="match status" value="1"/>
</dbReference>
<comment type="similarity">
    <text evidence="4 12">In the N-terminal section; belongs to the cytidine and deoxycytidylate deaminase family.</text>
</comment>
<feature type="active site" description="Proton donor" evidence="13">
    <location>
        <position position="55"/>
    </location>
</feature>
<dbReference type="Proteomes" id="UP000245216">
    <property type="component" value="Unassembled WGS sequence"/>
</dbReference>
<dbReference type="InterPro" id="IPR002734">
    <property type="entry name" value="RibDG_C"/>
</dbReference>
<dbReference type="InterPro" id="IPR050765">
    <property type="entry name" value="Riboflavin_Biosynth_HTPR"/>
</dbReference>
<comment type="catalytic activity">
    <reaction evidence="12">
        <text>5-amino-6-(5-phospho-D-ribitylamino)uracil + NADP(+) = 5-amino-6-(5-phospho-D-ribosylamino)uracil + NADPH + H(+)</text>
        <dbReference type="Rhea" id="RHEA:17845"/>
        <dbReference type="ChEBI" id="CHEBI:15378"/>
        <dbReference type="ChEBI" id="CHEBI:57783"/>
        <dbReference type="ChEBI" id="CHEBI:58349"/>
        <dbReference type="ChEBI" id="CHEBI:58421"/>
        <dbReference type="ChEBI" id="CHEBI:58453"/>
        <dbReference type="EC" id="1.1.1.193"/>
    </reaction>
</comment>
<keyword evidence="9 12" id="KW-0521">NADP</keyword>
<feature type="binding site" evidence="15">
    <location>
        <position position="53"/>
    </location>
    <ligand>
        <name>Zn(2+)</name>
        <dbReference type="ChEBI" id="CHEBI:29105"/>
        <note>catalytic</note>
    </ligand>
</feature>
<evidence type="ECO:0000256" key="10">
    <source>
        <dbReference type="ARBA" id="ARBA00023002"/>
    </source>
</evidence>
<sequence length="382" mass="41355">MVEQEDVIWMRQALELAEKSLYISAPNPRVACLIVRDGQLLASGSTQQAGGPHAEVMALRQAKERGVNVAGATFYVTLEPCSHHGRTPPCADALIKAGAGRVVFSMYDPNPLVAGNGVSRLRQAGITVDGPLCVEQALAINAGFFARMTRGRPWLWMKMAASLDGRSALPDGSSQWITGPQARDDGHHWRARSCVVLTGIGTVNADNPLMNVRAVSTPRPPIKAVLDTHLRLTPSAALLDGTPCWVFSHRRDPEREAELADRNAQVIPMPLHEGQVDVRAVLDWMTDQQINEVHAEAGARLSGALIDAGVVDQLLMYLAPKILGQGRGVADITELAGLDDVEPFEFTDVRLLGADLRVLARQRDHWEALLRAVGGAYPSDSE</sequence>
<dbReference type="EC" id="1.1.1.193" evidence="12"/>
<dbReference type="UniPathway" id="UPA00275">
    <property type="reaction ID" value="UER00401"/>
</dbReference>
<dbReference type="PANTHER" id="PTHR38011">
    <property type="entry name" value="DIHYDROFOLATE REDUCTASE FAMILY PROTEIN (AFU_ORTHOLOGUE AFUA_8G06820)"/>
    <property type="match status" value="1"/>
</dbReference>
<dbReference type="CDD" id="cd01284">
    <property type="entry name" value="Riboflavin_deaminase-reductase"/>
    <property type="match status" value="1"/>
</dbReference>
<reference evidence="17 18" key="1">
    <citation type="submission" date="2018-05" db="EMBL/GenBank/DDBJ databases">
        <title>Genome Sequence of an Efficient Indole-Degrading Bacterium, Alcaligenes sp.YBY.</title>
        <authorList>
            <person name="Yang B."/>
        </authorList>
    </citation>
    <scope>NUCLEOTIDE SEQUENCE [LARGE SCALE GENOMIC DNA]</scope>
    <source>
        <strain evidence="17 18">YBY</strain>
    </source>
</reference>
<evidence type="ECO:0000256" key="6">
    <source>
        <dbReference type="ARBA" id="ARBA00022619"/>
    </source>
</evidence>
<dbReference type="InterPro" id="IPR011549">
    <property type="entry name" value="RibD_C"/>
</dbReference>
<dbReference type="InterPro" id="IPR004794">
    <property type="entry name" value="Eubact_RibD"/>
</dbReference>
<evidence type="ECO:0000256" key="13">
    <source>
        <dbReference type="PIRSR" id="PIRSR006769-1"/>
    </source>
</evidence>
<dbReference type="PANTHER" id="PTHR38011:SF7">
    <property type="entry name" value="2,5-DIAMINO-6-RIBOSYLAMINO-4(3H)-PYRIMIDINONE 5'-PHOSPHATE REDUCTASE"/>
    <property type="match status" value="1"/>
</dbReference>
<dbReference type="GO" id="GO:0008835">
    <property type="term" value="F:diaminohydroxyphosphoribosylaminopyrimidine deaminase activity"/>
    <property type="evidence" value="ECO:0007669"/>
    <property type="project" value="UniProtKB-EC"/>
</dbReference>
<feature type="binding site" evidence="14">
    <location>
        <position position="206"/>
    </location>
    <ligand>
        <name>substrate</name>
    </ligand>
</feature>
<evidence type="ECO:0000256" key="8">
    <source>
        <dbReference type="ARBA" id="ARBA00022833"/>
    </source>
</evidence>